<comment type="subcellular location">
    <subcellularLocation>
        <location evidence="1">Membrane</location>
        <topology evidence="1">Multi-pass membrane protein</topology>
    </subcellularLocation>
</comment>
<evidence type="ECO:0000256" key="7">
    <source>
        <dbReference type="SAM" id="Phobius"/>
    </source>
</evidence>
<keyword evidence="4 7" id="KW-1133">Transmembrane helix</keyword>
<feature type="transmembrane region" description="Helical" evidence="7">
    <location>
        <begin position="122"/>
        <end position="145"/>
    </location>
</feature>
<protein>
    <recommendedName>
        <fullName evidence="8">TLC domain-containing protein</fullName>
    </recommendedName>
</protein>
<evidence type="ECO:0000256" key="3">
    <source>
        <dbReference type="ARBA" id="ARBA00022692"/>
    </source>
</evidence>
<evidence type="ECO:0000256" key="4">
    <source>
        <dbReference type="ARBA" id="ARBA00022989"/>
    </source>
</evidence>
<feature type="domain" description="TLC" evidence="8">
    <location>
        <begin position="78"/>
        <end position="290"/>
    </location>
</feature>
<evidence type="ECO:0000256" key="1">
    <source>
        <dbReference type="ARBA" id="ARBA00004141"/>
    </source>
</evidence>
<dbReference type="AlphaFoldDB" id="D8PRK1"/>
<dbReference type="FunCoup" id="D8PRK1">
    <property type="interactions" value="223"/>
</dbReference>
<dbReference type="GO" id="GO:0016020">
    <property type="term" value="C:membrane"/>
    <property type="evidence" value="ECO:0007669"/>
    <property type="project" value="UniProtKB-SubCell"/>
</dbReference>
<gene>
    <name evidence="9" type="ORF">SCHCODRAFT_12822</name>
</gene>
<evidence type="ECO:0000259" key="8">
    <source>
        <dbReference type="PROSITE" id="PS50922"/>
    </source>
</evidence>
<dbReference type="OMA" id="GYPHIPL"/>
<dbReference type="GO" id="GO:0050291">
    <property type="term" value="F:sphingosine N-acyltransferase activity"/>
    <property type="evidence" value="ECO:0007669"/>
    <property type="project" value="InterPro"/>
</dbReference>
<dbReference type="PANTHER" id="PTHR12560">
    <property type="entry name" value="LONGEVITY ASSURANCE FACTOR 1 LAG1"/>
    <property type="match status" value="1"/>
</dbReference>
<dbReference type="EMBL" id="GL377302">
    <property type="protein sequence ID" value="EFJ01802.1"/>
    <property type="molecule type" value="Genomic_DNA"/>
</dbReference>
<dbReference type="PIRSF" id="PIRSF005225">
    <property type="entry name" value="LAG1_LAC1"/>
    <property type="match status" value="1"/>
</dbReference>
<feature type="transmembrane region" description="Helical" evidence="7">
    <location>
        <begin position="259"/>
        <end position="282"/>
    </location>
</feature>
<dbReference type="Proteomes" id="UP000007431">
    <property type="component" value="Unassembled WGS sequence"/>
</dbReference>
<dbReference type="eggNOG" id="KOG1607">
    <property type="taxonomic scope" value="Eukaryota"/>
</dbReference>
<comment type="similarity">
    <text evidence="2">Belongs to the sphingosine N-acyltransferase family.</text>
</comment>
<dbReference type="InterPro" id="IPR016439">
    <property type="entry name" value="Lag1/Lac1-like"/>
</dbReference>
<dbReference type="STRING" id="578458.D8PRK1"/>
<dbReference type="InParanoid" id="D8PRK1"/>
<organism evidence="10">
    <name type="scientific">Schizophyllum commune (strain H4-8 / FGSC 9210)</name>
    <name type="common">Split gill fungus</name>
    <dbReference type="NCBI Taxonomy" id="578458"/>
    <lineage>
        <taxon>Eukaryota</taxon>
        <taxon>Fungi</taxon>
        <taxon>Dikarya</taxon>
        <taxon>Basidiomycota</taxon>
        <taxon>Agaricomycotina</taxon>
        <taxon>Agaricomycetes</taxon>
        <taxon>Agaricomycetidae</taxon>
        <taxon>Agaricales</taxon>
        <taxon>Schizophyllaceae</taxon>
        <taxon>Schizophyllum</taxon>
    </lineage>
</organism>
<dbReference type="GO" id="GO:0046513">
    <property type="term" value="P:ceramide biosynthetic process"/>
    <property type="evidence" value="ECO:0007669"/>
    <property type="project" value="InterPro"/>
</dbReference>
<dbReference type="SMART" id="SM00724">
    <property type="entry name" value="TLC"/>
    <property type="match status" value="1"/>
</dbReference>
<evidence type="ECO:0000313" key="10">
    <source>
        <dbReference type="Proteomes" id="UP000007431"/>
    </source>
</evidence>
<dbReference type="InterPro" id="IPR006634">
    <property type="entry name" value="TLC-dom"/>
</dbReference>
<dbReference type="VEuPathDB" id="FungiDB:SCHCODRAFT_02500392"/>
<dbReference type="Pfam" id="PF03798">
    <property type="entry name" value="TRAM_LAG1_CLN8"/>
    <property type="match status" value="1"/>
</dbReference>
<feature type="transmembrane region" description="Helical" evidence="7">
    <location>
        <begin position="77"/>
        <end position="102"/>
    </location>
</feature>
<evidence type="ECO:0000256" key="5">
    <source>
        <dbReference type="ARBA" id="ARBA00023136"/>
    </source>
</evidence>
<accession>D8PRK1</accession>
<evidence type="ECO:0000256" key="2">
    <source>
        <dbReference type="ARBA" id="ARBA00009808"/>
    </source>
</evidence>
<keyword evidence="5 6" id="KW-0472">Membrane</keyword>
<dbReference type="HOGENOM" id="CLU_028277_2_1_1"/>
<dbReference type="PROSITE" id="PS50922">
    <property type="entry name" value="TLC"/>
    <property type="match status" value="1"/>
</dbReference>
<keyword evidence="10" id="KW-1185">Reference proteome</keyword>
<feature type="transmembrane region" description="Helical" evidence="7">
    <location>
        <begin position="209"/>
        <end position="228"/>
    </location>
</feature>
<sequence>MVTPFLQLSYPIPTPKNPDSFPESRYYGTGPLDLCFMITLMAAMAVLRDVFRIYLFEPFAHWKLKRDLDEKRMKRSVLRFAEQGWSAIYYIWQFAFGLYIHINLPTKFADLSDLWTEYPHATLAAPVKFFYLMEIACYMHQMLVLNAEARRKDHWQMFTHHVITIFLMLSSYYTNFTRIGCLIMVLMDWCDIWLPLAKMGRYLDIPHQIYDYAFAIFLVSWFITRHVLFLMVMRSTWSIDKIIELKWAPEEGHFLTKNFYWAFNGALAALQVIQCIWFYLVLRIAFRVVFHGETASDDRSDEEE</sequence>
<proteinExistence type="inferred from homology"/>
<dbReference type="PANTHER" id="PTHR12560:SF0">
    <property type="entry name" value="LD18904P"/>
    <property type="match status" value="1"/>
</dbReference>
<reference evidence="9 10" key="1">
    <citation type="journal article" date="2010" name="Nat. Biotechnol.">
        <title>Genome sequence of the model mushroom Schizophyllum commune.</title>
        <authorList>
            <person name="Ohm R.A."/>
            <person name="de Jong J.F."/>
            <person name="Lugones L.G."/>
            <person name="Aerts A."/>
            <person name="Kothe E."/>
            <person name="Stajich J.E."/>
            <person name="de Vries R.P."/>
            <person name="Record E."/>
            <person name="Levasseur A."/>
            <person name="Baker S.E."/>
            <person name="Bartholomew K.A."/>
            <person name="Coutinho P.M."/>
            <person name="Erdmann S."/>
            <person name="Fowler T.J."/>
            <person name="Gathman A.C."/>
            <person name="Lombard V."/>
            <person name="Henrissat B."/>
            <person name="Knabe N."/>
            <person name="Kuees U."/>
            <person name="Lilly W.W."/>
            <person name="Lindquist E."/>
            <person name="Lucas S."/>
            <person name="Magnuson J.K."/>
            <person name="Piumi F."/>
            <person name="Raudaskoski M."/>
            <person name="Salamov A."/>
            <person name="Schmutz J."/>
            <person name="Schwarze F.W.M.R."/>
            <person name="vanKuyk P.A."/>
            <person name="Horton J.S."/>
            <person name="Grigoriev I.V."/>
            <person name="Woesten H.A.B."/>
        </authorList>
    </citation>
    <scope>NUCLEOTIDE SEQUENCE [LARGE SCALE GENOMIC DNA]</scope>
    <source>
        <strain evidence="10">H4-8 / FGSC 9210</strain>
    </source>
</reference>
<name>D8PRK1_SCHCM</name>
<evidence type="ECO:0000256" key="6">
    <source>
        <dbReference type="PROSITE-ProRule" id="PRU00205"/>
    </source>
</evidence>
<keyword evidence="3 6" id="KW-0812">Transmembrane</keyword>
<feature type="transmembrane region" description="Helical" evidence="7">
    <location>
        <begin position="36"/>
        <end position="56"/>
    </location>
</feature>
<evidence type="ECO:0000313" key="9">
    <source>
        <dbReference type="EMBL" id="EFJ01802.1"/>
    </source>
</evidence>